<evidence type="ECO:0000256" key="1">
    <source>
        <dbReference type="ARBA" id="ARBA00005662"/>
    </source>
</evidence>
<dbReference type="InterPro" id="IPR052169">
    <property type="entry name" value="CW_Biosynth-Accessory"/>
</dbReference>
<comment type="caution">
    <text evidence="3">The sequence shown here is derived from an EMBL/GenBank/DDBJ whole genome shotgun (WGS) entry which is preliminary data.</text>
</comment>
<protein>
    <recommendedName>
        <fullName evidence="2">Capsule synthesis protein CapA domain-containing protein</fullName>
    </recommendedName>
</protein>
<sequence>MLDRLISFILSLIIVAPPVPIVSPLPTPIPLPPTHYIPQQITYNSILSQDHSWTATLSAQKVTTVITTGDVMLGRSINAKAAASKNFSYPFSEVSGFLNSADLTFVNLENPIVKGCPVINDGFKFCADPRFLPFLTQAGIDAVNLANNHAANFGATGLKDTLRYLESASILAAGVSGPVYFAAPNARIGILGFNDVGGPYQGISQAADEGIKAGINTACSRSDIVIVQFHWGSEYTTTVTGRQRRFARLAIDSGADLVIGNHPHWVQPLEIYKGKLIVYSQGNFIFDQSWSLKTMQGLSGKFTFFDSLLVDAHFFPVVISPEGRPEIVSFALGRSIMEVLSP</sequence>
<dbReference type="EMBL" id="MEXM01000004">
    <property type="protein sequence ID" value="OGD01863.1"/>
    <property type="molecule type" value="Genomic_DNA"/>
</dbReference>
<gene>
    <name evidence="3" type="ORF">A2972_05235</name>
</gene>
<dbReference type="SUPFAM" id="SSF56300">
    <property type="entry name" value="Metallo-dependent phosphatases"/>
    <property type="match status" value="1"/>
</dbReference>
<feature type="domain" description="Capsule synthesis protein CapA" evidence="2">
    <location>
        <begin position="64"/>
        <end position="288"/>
    </location>
</feature>
<dbReference type="InterPro" id="IPR029052">
    <property type="entry name" value="Metallo-depent_PP-like"/>
</dbReference>
<accession>A0A1F4Z6N8</accession>
<dbReference type="SMART" id="SM00854">
    <property type="entry name" value="PGA_cap"/>
    <property type="match status" value="1"/>
</dbReference>
<organism evidence="3 4">
    <name type="scientific">Candidatus Amesbacteria bacterium RIFCSPLOWO2_01_FULL_47_33</name>
    <dbReference type="NCBI Taxonomy" id="1797258"/>
    <lineage>
        <taxon>Bacteria</taxon>
        <taxon>Candidatus Amesiibacteriota</taxon>
    </lineage>
</organism>
<dbReference type="PANTHER" id="PTHR33393">
    <property type="entry name" value="POLYGLUTAMINE SYNTHESIS ACCESSORY PROTEIN RV0574C-RELATED"/>
    <property type="match status" value="1"/>
</dbReference>
<evidence type="ECO:0000313" key="4">
    <source>
        <dbReference type="Proteomes" id="UP000176822"/>
    </source>
</evidence>
<dbReference type="InterPro" id="IPR019079">
    <property type="entry name" value="Capsule_synth_CapA"/>
</dbReference>
<evidence type="ECO:0000259" key="2">
    <source>
        <dbReference type="SMART" id="SM00854"/>
    </source>
</evidence>
<proteinExistence type="inferred from homology"/>
<dbReference type="PANTHER" id="PTHR33393:SF11">
    <property type="entry name" value="POLYGLUTAMINE SYNTHESIS ACCESSORY PROTEIN RV0574C-RELATED"/>
    <property type="match status" value="1"/>
</dbReference>
<dbReference type="CDD" id="cd07381">
    <property type="entry name" value="MPP_CapA"/>
    <property type="match status" value="1"/>
</dbReference>
<evidence type="ECO:0000313" key="3">
    <source>
        <dbReference type="EMBL" id="OGD01863.1"/>
    </source>
</evidence>
<dbReference type="AlphaFoldDB" id="A0A1F4Z6N8"/>
<reference evidence="3 4" key="1">
    <citation type="journal article" date="2016" name="Nat. Commun.">
        <title>Thousands of microbial genomes shed light on interconnected biogeochemical processes in an aquifer system.</title>
        <authorList>
            <person name="Anantharaman K."/>
            <person name="Brown C.T."/>
            <person name="Hug L.A."/>
            <person name="Sharon I."/>
            <person name="Castelle C.J."/>
            <person name="Probst A.J."/>
            <person name="Thomas B.C."/>
            <person name="Singh A."/>
            <person name="Wilkins M.J."/>
            <person name="Karaoz U."/>
            <person name="Brodie E.L."/>
            <person name="Williams K.H."/>
            <person name="Hubbard S.S."/>
            <person name="Banfield J.F."/>
        </authorList>
    </citation>
    <scope>NUCLEOTIDE SEQUENCE [LARGE SCALE GENOMIC DNA]</scope>
</reference>
<name>A0A1F4Z6N8_9BACT</name>
<comment type="similarity">
    <text evidence="1">Belongs to the CapA family.</text>
</comment>
<dbReference type="Gene3D" id="3.60.21.10">
    <property type="match status" value="1"/>
</dbReference>
<dbReference type="Proteomes" id="UP000176822">
    <property type="component" value="Unassembled WGS sequence"/>
</dbReference>
<dbReference type="Pfam" id="PF09587">
    <property type="entry name" value="PGA_cap"/>
    <property type="match status" value="1"/>
</dbReference>